<organism evidence="5 6">
    <name type="scientific">Olea europaea subsp. europaea</name>
    <dbReference type="NCBI Taxonomy" id="158383"/>
    <lineage>
        <taxon>Eukaryota</taxon>
        <taxon>Viridiplantae</taxon>
        <taxon>Streptophyta</taxon>
        <taxon>Embryophyta</taxon>
        <taxon>Tracheophyta</taxon>
        <taxon>Spermatophyta</taxon>
        <taxon>Magnoliopsida</taxon>
        <taxon>eudicotyledons</taxon>
        <taxon>Gunneridae</taxon>
        <taxon>Pentapetalae</taxon>
        <taxon>asterids</taxon>
        <taxon>lamiids</taxon>
        <taxon>Lamiales</taxon>
        <taxon>Oleaceae</taxon>
        <taxon>Oleeae</taxon>
        <taxon>Olea</taxon>
    </lineage>
</organism>
<evidence type="ECO:0000313" key="5">
    <source>
        <dbReference type="EMBL" id="CAA2977531.1"/>
    </source>
</evidence>
<dbReference type="Proteomes" id="UP000594638">
    <property type="component" value="Unassembled WGS sequence"/>
</dbReference>
<protein>
    <recommendedName>
        <fullName evidence="4">Remorin C-terminal domain-containing protein</fullName>
    </recommendedName>
</protein>
<dbReference type="InterPro" id="IPR005516">
    <property type="entry name" value="Remorin_C"/>
</dbReference>
<evidence type="ECO:0000256" key="2">
    <source>
        <dbReference type="SAM" id="Coils"/>
    </source>
</evidence>
<keyword evidence="2" id="KW-0175">Coiled coil</keyword>
<feature type="region of interest" description="Disordered" evidence="3">
    <location>
        <begin position="45"/>
        <end position="95"/>
    </location>
</feature>
<evidence type="ECO:0000259" key="4">
    <source>
        <dbReference type="Pfam" id="PF03763"/>
    </source>
</evidence>
<evidence type="ECO:0000256" key="1">
    <source>
        <dbReference type="ARBA" id="ARBA00005711"/>
    </source>
</evidence>
<dbReference type="AlphaFoldDB" id="A0A8S0RE81"/>
<sequence length="201" mass="23791">MRPTNPHYYLDDGEFATAIAASAHAIHSLEEASTKQYLRNINNRKEELFRPPQPGSIWSSSRQDTRTTSFRRPPPPVVENQRQRGTSRGRRNVETKEDVWERSQLEKIHKRYQKMRSNILAWENEKKLRARQQMERNKNELELRKSRNSKHYQNKLARIDHISTGAKAQLEEKRKYEDSIVKEKARKMKSTGKAPISWCCF</sequence>
<dbReference type="Pfam" id="PF03763">
    <property type="entry name" value="Remorin_C"/>
    <property type="match status" value="1"/>
</dbReference>
<dbReference type="Gramene" id="OE9A007905T1">
    <property type="protein sequence ID" value="OE9A007905C1"/>
    <property type="gene ID" value="OE9A007905"/>
</dbReference>
<comment type="similarity">
    <text evidence="1">Belongs to the remorin family.</text>
</comment>
<dbReference type="PANTHER" id="PTHR31471:SF5">
    <property type="entry name" value="GB|AAD39278.1"/>
    <property type="match status" value="1"/>
</dbReference>
<dbReference type="EMBL" id="CACTIH010003610">
    <property type="protein sequence ID" value="CAA2977531.1"/>
    <property type="molecule type" value="Genomic_DNA"/>
</dbReference>
<comment type="caution">
    <text evidence="5">The sequence shown here is derived from an EMBL/GenBank/DDBJ whole genome shotgun (WGS) entry which is preliminary data.</text>
</comment>
<proteinExistence type="inferred from homology"/>
<feature type="coiled-coil region" evidence="2">
    <location>
        <begin position="105"/>
        <end position="144"/>
    </location>
</feature>
<accession>A0A8S0RE81</accession>
<reference evidence="5 6" key="1">
    <citation type="submission" date="2019-12" db="EMBL/GenBank/DDBJ databases">
        <authorList>
            <person name="Alioto T."/>
            <person name="Alioto T."/>
            <person name="Gomez Garrido J."/>
        </authorList>
    </citation>
    <scope>NUCLEOTIDE SEQUENCE [LARGE SCALE GENOMIC DNA]</scope>
</reference>
<evidence type="ECO:0000313" key="6">
    <source>
        <dbReference type="Proteomes" id="UP000594638"/>
    </source>
</evidence>
<dbReference type="OrthoDB" id="775261at2759"/>
<keyword evidence="6" id="KW-1185">Reference proteome</keyword>
<dbReference type="PANTHER" id="PTHR31471">
    <property type="entry name" value="OS02G0116800 PROTEIN"/>
    <property type="match status" value="1"/>
</dbReference>
<evidence type="ECO:0000256" key="3">
    <source>
        <dbReference type="SAM" id="MobiDB-lite"/>
    </source>
</evidence>
<name>A0A8S0RE81_OLEEU</name>
<gene>
    <name evidence="5" type="ORF">OLEA9_A007905</name>
</gene>
<feature type="compositionally biased region" description="Polar residues" evidence="3">
    <location>
        <begin position="56"/>
        <end position="70"/>
    </location>
</feature>
<feature type="domain" description="Remorin C-terminal" evidence="4">
    <location>
        <begin position="92"/>
        <end position="195"/>
    </location>
</feature>